<dbReference type="OrthoDB" id="2321437at2"/>
<dbReference type="STRING" id="1423746.FD27_GL000328"/>
<keyword evidence="2" id="KW-1133">Transmembrane helix</keyword>
<feature type="transmembrane region" description="Helical" evidence="2">
    <location>
        <begin position="351"/>
        <end position="370"/>
    </location>
</feature>
<comment type="similarity">
    <text evidence="1">Belongs to the UPF0177 family.</text>
</comment>
<evidence type="ECO:0000256" key="2">
    <source>
        <dbReference type="SAM" id="Phobius"/>
    </source>
</evidence>
<evidence type="ECO:0000259" key="3">
    <source>
        <dbReference type="Pfam" id="PF02517"/>
    </source>
</evidence>
<dbReference type="Pfam" id="PF02517">
    <property type="entry name" value="Rce1-like"/>
    <property type="match status" value="1"/>
</dbReference>
<dbReference type="InterPro" id="IPR003675">
    <property type="entry name" value="Rce1/LyrA-like_dom"/>
</dbReference>
<organism evidence="4 5">
    <name type="scientific">Limosilactobacillus frumenti DSM 13145</name>
    <dbReference type="NCBI Taxonomy" id="1423746"/>
    <lineage>
        <taxon>Bacteria</taxon>
        <taxon>Bacillati</taxon>
        <taxon>Bacillota</taxon>
        <taxon>Bacilli</taxon>
        <taxon>Lactobacillales</taxon>
        <taxon>Lactobacillaceae</taxon>
        <taxon>Limosilactobacillus</taxon>
    </lineage>
</organism>
<dbReference type="EMBL" id="AZER01000013">
    <property type="protein sequence ID" value="KRL28054.1"/>
    <property type="molecule type" value="Genomic_DNA"/>
</dbReference>
<protein>
    <submittedName>
        <fullName evidence="4">Protease</fullName>
    </submittedName>
</protein>
<dbReference type="PATRIC" id="fig|1423746.3.peg.335"/>
<keyword evidence="4" id="KW-0645">Protease</keyword>
<keyword evidence="4" id="KW-0378">Hydrolase</keyword>
<keyword evidence="5" id="KW-1185">Reference proteome</keyword>
<feature type="transmembrane region" description="Helical" evidence="2">
    <location>
        <begin position="199"/>
        <end position="218"/>
    </location>
</feature>
<proteinExistence type="inferred from homology"/>
<name>A0A0R1P6D8_9LACO</name>
<evidence type="ECO:0000313" key="4">
    <source>
        <dbReference type="EMBL" id="KRL28054.1"/>
    </source>
</evidence>
<sequence>MTGRDYLKIWYRVQIAATLVILFMMIRNFELGRNIWLRLLWMVIILAIGLGIELTPHLPPIVCRVNAWLQAIAQSVILTFAWGVITREMIVLLHMPSRGVVSLMILFYFVMYAPFASVIGGQLHADWERFLFVLWMFWNVIYPYFNLPLDLINNPKLSALLTTGAVGAMGYFILITTVMRAWHLSWPGLKPHFSGDFNWWILLLLVVLFFVAALAPLFSGFKLPNHQRVFELTCTAFESGVGEETLFRFALMGVLFDALHNVQQRLPIALVTSAVLFGLMHLSNILLAGQSVPLTIYQALNATLVGLFLAVTYVYTGQLWLVMLMHFTSDWISFVTSNSSKIVGTLTSVDWLSLLLIAVVIIVLTIWMMFGQRRNVMERHVDRLTGKHQHFGFSIQY</sequence>
<evidence type="ECO:0000313" key="5">
    <source>
        <dbReference type="Proteomes" id="UP000051445"/>
    </source>
</evidence>
<evidence type="ECO:0000256" key="1">
    <source>
        <dbReference type="ARBA" id="ARBA00009067"/>
    </source>
</evidence>
<feature type="transmembrane region" description="Helical" evidence="2">
    <location>
        <begin position="9"/>
        <end position="29"/>
    </location>
</feature>
<dbReference type="GO" id="GO:0006508">
    <property type="term" value="P:proteolysis"/>
    <property type="evidence" value="ECO:0007669"/>
    <property type="project" value="UniProtKB-KW"/>
</dbReference>
<feature type="transmembrane region" description="Helical" evidence="2">
    <location>
        <begin position="127"/>
        <end position="145"/>
    </location>
</feature>
<dbReference type="GO" id="GO:0004175">
    <property type="term" value="F:endopeptidase activity"/>
    <property type="evidence" value="ECO:0007669"/>
    <property type="project" value="UniProtKB-ARBA"/>
</dbReference>
<feature type="domain" description="CAAX prenyl protease 2/Lysostaphin resistance protein A-like" evidence="3">
    <location>
        <begin position="229"/>
        <end position="332"/>
    </location>
</feature>
<feature type="transmembrane region" description="Helical" evidence="2">
    <location>
        <begin position="299"/>
        <end position="321"/>
    </location>
</feature>
<keyword evidence="2" id="KW-0812">Transmembrane</keyword>
<feature type="transmembrane region" description="Helical" evidence="2">
    <location>
        <begin position="35"/>
        <end position="55"/>
    </location>
</feature>
<feature type="transmembrane region" description="Helical" evidence="2">
    <location>
        <begin position="67"/>
        <end position="85"/>
    </location>
</feature>
<feature type="transmembrane region" description="Helical" evidence="2">
    <location>
        <begin position="157"/>
        <end position="178"/>
    </location>
</feature>
<dbReference type="AlphaFoldDB" id="A0A0R1P6D8"/>
<dbReference type="GO" id="GO:0080120">
    <property type="term" value="P:CAAX-box protein maturation"/>
    <property type="evidence" value="ECO:0007669"/>
    <property type="project" value="UniProtKB-ARBA"/>
</dbReference>
<comment type="caution">
    <text evidence="4">The sequence shown here is derived from an EMBL/GenBank/DDBJ whole genome shotgun (WGS) entry which is preliminary data.</text>
</comment>
<accession>A0A0R1P6D8</accession>
<dbReference type="Proteomes" id="UP000051445">
    <property type="component" value="Unassembled WGS sequence"/>
</dbReference>
<keyword evidence="2" id="KW-0472">Membrane</keyword>
<reference evidence="4 5" key="1">
    <citation type="journal article" date="2015" name="Genome Announc.">
        <title>Expanding the biotechnology potential of lactobacilli through comparative genomics of 213 strains and associated genera.</title>
        <authorList>
            <person name="Sun Z."/>
            <person name="Harris H.M."/>
            <person name="McCann A."/>
            <person name="Guo C."/>
            <person name="Argimon S."/>
            <person name="Zhang W."/>
            <person name="Yang X."/>
            <person name="Jeffery I.B."/>
            <person name="Cooney J.C."/>
            <person name="Kagawa T.F."/>
            <person name="Liu W."/>
            <person name="Song Y."/>
            <person name="Salvetti E."/>
            <person name="Wrobel A."/>
            <person name="Rasinkangas P."/>
            <person name="Parkhill J."/>
            <person name="Rea M.C."/>
            <person name="O'Sullivan O."/>
            <person name="Ritari J."/>
            <person name="Douillard F.P."/>
            <person name="Paul Ross R."/>
            <person name="Yang R."/>
            <person name="Briner A.E."/>
            <person name="Felis G.E."/>
            <person name="de Vos W.M."/>
            <person name="Barrangou R."/>
            <person name="Klaenhammer T.R."/>
            <person name="Caufield P.W."/>
            <person name="Cui Y."/>
            <person name="Zhang H."/>
            <person name="O'Toole P.W."/>
        </authorList>
    </citation>
    <scope>NUCLEOTIDE SEQUENCE [LARGE SCALE GENOMIC DNA]</scope>
    <source>
        <strain evidence="4 5">DSM 13145</strain>
    </source>
</reference>
<feature type="transmembrane region" description="Helical" evidence="2">
    <location>
        <begin position="97"/>
        <end position="115"/>
    </location>
</feature>
<dbReference type="RefSeq" id="WP_057749170.1">
    <property type="nucleotide sequence ID" value="NZ_AZER01000013.1"/>
</dbReference>
<gene>
    <name evidence="4" type="ORF">FD27_GL000328</name>
</gene>
<feature type="transmembrane region" description="Helical" evidence="2">
    <location>
        <begin position="266"/>
        <end position="287"/>
    </location>
</feature>